<organism evidence="2 3">
    <name type="scientific">Phlyctema vagabunda</name>
    <dbReference type="NCBI Taxonomy" id="108571"/>
    <lineage>
        <taxon>Eukaryota</taxon>
        <taxon>Fungi</taxon>
        <taxon>Dikarya</taxon>
        <taxon>Ascomycota</taxon>
        <taxon>Pezizomycotina</taxon>
        <taxon>Leotiomycetes</taxon>
        <taxon>Helotiales</taxon>
        <taxon>Dermateaceae</taxon>
        <taxon>Phlyctema</taxon>
    </lineage>
</organism>
<dbReference type="InterPro" id="IPR050466">
    <property type="entry name" value="Carboxylest/Gibb_receptor"/>
</dbReference>
<dbReference type="PANTHER" id="PTHR23024">
    <property type="entry name" value="ARYLACETAMIDE DEACETYLASE"/>
    <property type="match status" value="1"/>
</dbReference>
<keyword evidence="2" id="KW-0378">Hydrolase</keyword>
<evidence type="ECO:0000313" key="3">
    <source>
        <dbReference type="Proteomes" id="UP001629113"/>
    </source>
</evidence>
<name>A0ABR4PX49_9HELO</name>
<evidence type="ECO:0000259" key="1">
    <source>
        <dbReference type="Pfam" id="PF07859"/>
    </source>
</evidence>
<protein>
    <submittedName>
        <fullName evidence="2">Alpha beta hydrolase fold protein</fullName>
    </submittedName>
</protein>
<proteinExistence type="predicted"/>
<keyword evidence="3" id="KW-1185">Reference proteome</keyword>
<dbReference type="Proteomes" id="UP001629113">
    <property type="component" value="Unassembled WGS sequence"/>
</dbReference>
<dbReference type="InterPro" id="IPR029058">
    <property type="entry name" value="AB_hydrolase_fold"/>
</dbReference>
<dbReference type="InterPro" id="IPR013094">
    <property type="entry name" value="AB_hydrolase_3"/>
</dbReference>
<dbReference type="PANTHER" id="PTHR23024:SF648">
    <property type="entry name" value="ALPHA_BETA HYDROLASE FOLD PROTEIN"/>
    <property type="match status" value="1"/>
</dbReference>
<comment type="caution">
    <text evidence="2">The sequence shown here is derived from an EMBL/GenBank/DDBJ whole genome shotgun (WGS) entry which is preliminary data.</text>
</comment>
<dbReference type="EMBL" id="JBFCZG010000001">
    <property type="protein sequence ID" value="KAL3427939.1"/>
    <property type="molecule type" value="Genomic_DNA"/>
</dbReference>
<gene>
    <name evidence="2" type="ORF">PVAG01_01448</name>
</gene>
<dbReference type="GO" id="GO:0016787">
    <property type="term" value="F:hydrolase activity"/>
    <property type="evidence" value="ECO:0007669"/>
    <property type="project" value="UniProtKB-KW"/>
</dbReference>
<dbReference type="SUPFAM" id="SSF53474">
    <property type="entry name" value="alpha/beta-Hydrolases"/>
    <property type="match status" value="1"/>
</dbReference>
<accession>A0ABR4PX49</accession>
<feature type="domain" description="Alpha/beta hydrolase fold-3" evidence="1">
    <location>
        <begin position="86"/>
        <end position="274"/>
    </location>
</feature>
<dbReference type="Pfam" id="PF07859">
    <property type="entry name" value="Abhydrolase_3"/>
    <property type="match status" value="1"/>
</dbReference>
<dbReference type="Gene3D" id="3.40.50.1820">
    <property type="entry name" value="alpha/beta hydrolase"/>
    <property type="match status" value="1"/>
</dbReference>
<evidence type="ECO:0000313" key="2">
    <source>
        <dbReference type="EMBL" id="KAL3427939.1"/>
    </source>
</evidence>
<reference evidence="2 3" key="1">
    <citation type="submission" date="2024-06" db="EMBL/GenBank/DDBJ databases">
        <title>Complete genome of Phlyctema vagabunda strain 19-DSS-EL-015.</title>
        <authorList>
            <person name="Fiorenzani C."/>
        </authorList>
    </citation>
    <scope>NUCLEOTIDE SEQUENCE [LARGE SCALE GENOMIC DNA]</scope>
    <source>
        <strain evidence="2 3">19-DSS-EL-015</strain>
    </source>
</reference>
<sequence length="343" mass="38668">MAPQVSTSTLPAPATGFFERIYFFIRLWGLQKVAEYGVATLRTFQPLPRNQQPTFTKSYAARPHLKNRIFVPRSHKPDELLPLYIDIHGGGFALCNPSFDDEFCADFANANNFLIVSLDYSKAPQSAFPTATDDIEALIHAVLEDEALPFDKNRVAIGGFSAGGNLALSAVQAPELQGKIHAVVPWYPVLEWVTTTEQKLKTRPYRNEKDVDLLEAMGPMFNYGYIKEGQDLLNPRLSVSYADKKTLPKWIFFVGAEYDMLCAEAKDMVMDLAGLNEAEMEECIYSFERGTYRWRMARGVMHGYTHNIGPETPDQVVRLQRCEETFAEVGEWLKTGPFAISKS</sequence>